<keyword evidence="1" id="KW-0175">Coiled coil</keyword>
<dbReference type="Proteomes" id="UP000184364">
    <property type="component" value="Unassembled WGS sequence"/>
</dbReference>
<dbReference type="STRING" id="1302687.SAMN05444267_1007105"/>
<evidence type="ECO:0000256" key="2">
    <source>
        <dbReference type="SAM" id="MobiDB-lite"/>
    </source>
</evidence>
<protein>
    <submittedName>
        <fullName evidence="4">Uncharacterized protein</fullName>
    </submittedName>
</protein>
<keyword evidence="3" id="KW-1133">Transmembrane helix</keyword>
<evidence type="ECO:0000256" key="1">
    <source>
        <dbReference type="SAM" id="Coils"/>
    </source>
</evidence>
<sequence>MSTTYFFSAFGTFGNPNGFRQSFFLGGNAAIVKDIRTFDLKTDAIMLFPKSKIYSIRKDYAAGCNLISYSVYTFAKEQNSHRGGTFIGSSLLFVDKIGSESLVINVLNEFQDSLENNNVSESIITTNHSDKFSINKPKDFDKIGFNLKDVNDLNFVQNTHKYLVVYNETSPDQLQKLFNKSIDLLNVYDTIYFTESHEIAEFVKQKGIFKIVDANGFTREIEKLQEERLRLVQSLISEFEKEKEIIKEDRKKIIDDITQQIEQNKIRHQENDKKIKDSEGGIKTINEEYDQYSKRIENSIQKLKSEGNVESAKKLYQENKRHFSNTINQNKNVDSLHSISTSRVNGKVRTNQQYGNDLSDFNRYSPNSKGKETKSDGYKIATFILLLVLIASYACYFAFFYNAKDFDIRVGGITNW</sequence>
<name>A0A1M6V0V9_9FLAO</name>
<feature type="coiled-coil region" evidence="1">
    <location>
        <begin position="214"/>
        <end position="256"/>
    </location>
</feature>
<dbReference type="AlphaFoldDB" id="A0A1M6V0V9"/>
<organism evidence="4 5">
    <name type="scientific">Chryseobacterium polytrichastri</name>
    <dbReference type="NCBI Taxonomy" id="1302687"/>
    <lineage>
        <taxon>Bacteria</taxon>
        <taxon>Pseudomonadati</taxon>
        <taxon>Bacteroidota</taxon>
        <taxon>Flavobacteriia</taxon>
        <taxon>Flavobacteriales</taxon>
        <taxon>Weeksellaceae</taxon>
        <taxon>Chryseobacterium group</taxon>
        <taxon>Chryseobacterium</taxon>
    </lineage>
</organism>
<dbReference type="OrthoDB" id="948999at2"/>
<gene>
    <name evidence="4" type="ORF">SAMN05444267_1007105</name>
</gene>
<keyword evidence="5" id="KW-1185">Reference proteome</keyword>
<evidence type="ECO:0000313" key="5">
    <source>
        <dbReference type="Proteomes" id="UP000184364"/>
    </source>
</evidence>
<evidence type="ECO:0000313" key="4">
    <source>
        <dbReference type="EMBL" id="SHK75070.1"/>
    </source>
</evidence>
<proteinExistence type="predicted"/>
<dbReference type="EMBL" id="FRAV01000007">
    <property type="protein sequence ID" value="SHK75070.1"/>
    <property type="molecule type" value="Genomic_DNA"/>
</dbReference>
<reference evidence="5" key="1">
    <citation type="submission" date="2016-11" db="EMBL/GenBank/DDBJ databases">
        <authorList>
            <person name="Varghese N."/>
            <person name="Submissions S."/>
        </authorList>
    </citation>
    <scope>NUCLEOTIDE SEQUENCE [LARGE SCALE GENOMIC DNA]</scope>
    <source>
        <strain evidence="5">DSM 26899</strain>
    </source>
</reference>
<feature type="transmembrane region" description="Helical" evidence="3">
    <location>
        <begin position="380"/>
        <end position="401"/>
    </location>
</feature>
<keyword evidence="3" id="KW-0812">Transmembrane</keyword>
<keyword evidence="3" id="KW-0472">Membrane</keyword>
<dbReference type="RefSeq" id="WP_073291914.1">
    <property type="nucleotide sequence ID" value="NZ_FRAV01000007.1"/>
</dbReference>
<evidence type="ECO:0000256" key="3">
    <source>
        <dbReference type="SAM" id="Phobius"/>
    </source>
</evidence>
<feature type="region of interest" description="Disordered" evidence="2">
    <location>
        <begin position="348"/>
        <end position="374"/>
    </location>
</feature>
<accession>A0A1M6V0V9</accession>